<comment type="cofactor">
    <cofactor evidence="1">
        <name>[4Fe-4S] cluster</name>
        <dbReference type="ChEBI" id="CHEBI:49883"/>
    </cofactor>
</comment>
<dbReference type="GO" id="GO:0051539">
    <property type="term" value="F:4 iron, 4 sulfur cluster binding"/>
    <property type="evidence" value="ECO:0007669"/>
    <property type="project" value="UniProtKB-KW"/>
</dbReference>
<evidence type="ECO:0000313" key="10">
    <source>
        <dbReference type="EMBL" id="GAI15239.1"/>
    </source>
</evidence>
<dbReference type="Pfam" id="PF02730">
    <property type="entry name" value="AFOR_N"/>
    <property type="match status" value="1"/>
</dbReference>
<dbReference type="GO" id="GO:0009055">
    <property type="term" value="F:electron transfer activity"/>
    <property type="evidence" value="ECO:0007669"/>
    <property type="project" value="InterPro"/>
</dbReference>
<dbReference type="GO" id="GO:0046872">
    <property type="term" value="F:metal ion binding"/>
    <property type="evidence" value="ECO:0007669"/>
    <property type="project" value="UniProtKB-KW"/>
</dbReference>
<reference evidence="10" key="1">
    <citation type="journal article" date="2014" name="Front. Microbiol.">
        <title>High frequency of phylogenetically diverse reductive dehalogenase-homologous genes in deep subseafloor sedimentary metagenomes.</title>
        <authorList>
            <person name="Kawai M."/>
            <person name="Futagami T."/>
            <person name="Toyoda A."/>
            <person name="Takaki Y."/>
            <person name="Nishi S."/>
            <person name="Hori S."/>
            <person name="Arai W."/>
            <person name="Tsubouchi T."/>
            <person name="Morono Y."/>
            <person name="Uchiyama I."/>
            <person name="Ito T."/>
            <person name="Fujiyama A."/>
            <person name="Inagaki F."/>
            <person name="Takami H."/>
        </authorList>
    </citation>
    <scope>NUCLEOTIDE SEQUENCE</scope>
    <source>
        <strain evidence="10">Expedition CK06-06</strain>
    </source>
</reference>
<evidence type="ECO:0000256" key="1">
    <source>
        <dbReference type="ARBA" id="ARBA00001966"/>
    </source>
</evidence>
<evidence type="ECO:0000256" key="7">
    <source>
        <dbReference type="SAM" id="Phobius"/>
    </source>
</evidence>
<evidence type="ECO:0008006" key="11">
    <source>
        <dbReference type="Google" id="ProtNLM"/>
    </source>
</evidence>
<evidence type="ECO:0000256" key="2">
    <source>
        <dbReference type="ARBA" id="ARBA00011032"/>
    </source>
</evidence>
<evidence type="ECO:0000256" key="3">
    <source>
        <dbReference type="ARBA" id="ARBA00022485"/>
    </source>
</evidence>
<dbReference type="InterPro" id="IPR051919">
    <property type="entry name" value="W-dependent_AOR"/>
</dbReference>
<feature type="transmembrane region" description="Helical" evidence="7">
    <location>
        <begin position="205"/>
        <end position="230"/>
    </location>
</feature>
<keyword evidence="6" id="KW-0411">Iron-sulfur</keyword>
<evidence type="ECO:0000259" key="9">
    <source>
        <dbReference type="Pfam" id="PF02730"/>
    </source>
</evidence>
<dbReference type="GO" id="GO:0016625">
    <property type="term" value="F:oxidoreductase activity, acting on the aldehyde or oxo group of donors, iron-sulfur protein as acceptor"/>
    <property type="evidence" value="ECO:0007669"/>
    <property type="project" value="InterPro"/>
</dbReference>
<feature type="domain" description="Aldehyde ferredoxin oxidoreductase C-terminal" evidence="8">
    <location>
        <begin position="111"/>
        <end position="185"/>
    </location>
</feature>
<dbReference type="Pfam" id="PF01314">
    <property type="entry name" value="AFOR_C"/>
    <property type="match status" value="1"/>
</dbReference>
<sequence>GDEGVVTIESVERFPDNTHLLGEFLGKYYCEGNLKTISTVTAGSGAENTLMGCLNFSFYDTVRKTFRYKQAGRGGTGTVFRDKNIKAIVVKFSNITTDINNPADLDRAKKVGREYIKEIKELDPKQNEIYRVGTSYIVTIMNEFDLLPVNNFKFGNHPEAENLGKEVYRKKFHKGYDGCWIGCPMYYFCRLIRIFFIIYHKHTSFIFYFFKSILEFPIIFIGHIYVLFLLKRFDEF</sequence>
<feature type="transmembrane region" description="Helical" evidence="7">
    <location>
        <begin position="179"/>
        <end position="199"/>
    </location>
</feature>
<keyword evidence="7" id="KW-1133">Transmembrane helix</keyword>
<evidence type="ECO:0000256" key="6">
    <source>
        <dbReference type="ARBA" id="ARBA00023014"/>
    </source>
</evidence>
<comment type="similarity">
    <text evidence="2">Belongs to the AOR/FOR family.</text>
</comment>
<dbReference type="SUPFAM" id="SSF56228">
    <property type="entry name" value="Aldehyde ferredoxin oxidoreductase, N-terminal domain"/>
    <property type="match status" value="1"/>
</dbReference>
<keyword evidence="4" id="KW-0479">Metal-binding</keyword>
<keyword evidence="7" id="KW-0472">Membrane</keyword>
<keyword evidence="5" id="KW-0408">Iron</keyword>
<dbReference type="EMBL" id="BARV01004079">
    <property type="protein sequence ID" value="GAI15239.1"/>
    <property type="molecule type" value="Genomic_DNA"/>
</dbReference>
<dbReference type="InterPro" id="IPR036021">
    <property type="entry name" value="Tungsten_al_ferr_oxy-like_C"/>
</dbReference>
<evidence type="ECO:0000256" key="4">
    <source>
        <dbReference type="ARBA" id="ARBA00022723"/>
    </source>
</evidence>
<proteinExistence type="inferred from homology"/>
<dbReference type="SUPFAM" id="SSF48310">
    <property type="entry name" value="Aldehyde ferredoxin oxidoreductase, C-terminal domains"/>
    <property type="match status" value="1"/>
</dbReference>
<dbReference type="PANTHER" id="PTHR30038:SF0">
    <property type="entry name" value="TUNGSTEN-CONTAINING ALDEHYDE FERREDOXIN OXIDOREDUCTASE"/>
    <property type="match status" value="1"/>
</dbReference>
<comment type="caution">
    <text evidence="10">The sequence shown here is derived from an EMBL/GenBank/DDBJ whole genome shotgun (WGS) entry which is preliminary data.</text>
</comment>
<protein>
    <recommendedName>
        <fullName evidence="11">Aldehyde ferredoxin oxidoreductase N-terminal domain-containing protein</fullName>
    </recommendedName>
</protein>
<name>X1N9D1_9ZZZZ</name>
<evidence type="ECO:0000256" key="5">
    <source>
        <dbReference type="ARBA" id="ARBA00023004"/>
    </source>
</evidence>
<organism evidence="10">
    <name type="scientific">marine sediment metagenome</name>
    <dbReference type="NCBI Taxonomy" id="412755"/>
    <lineage>
        <taxon>unclassified sequences</taxon>
        <taxon>metagenomes</taxon>
        <taxon>ecological metagenomes</taxon>
    </lineage>
</organism>
<dbReference type="InterPro" id="IPR036503">
    <property type="entry name" value="Ald_Fedxn_OxRdtase_N_sf"/>
</dbReference>
<keyword evidence="7" id="KW-0812">Transmembrane</keyword>
<dbReference type="InterPro" id="IPR001203">
    <property type="entry name" value="OxRdtase_Ald_Fedxn_C"/>
</dbReference>
<feature type="non-terminal residue" evidence="10">
    <location>
        <position position="1"/>
    </location>
</feature>
<dbReference type="PANTHER" id="PTHR30038">
    <property type="entry name" value="ALDEHYDE FERREDOXIN OXIDOREDUCTASE"/>
    <property type="match status" value="1"/>
</dbReference>
<gene>
    <name evidence="10" type="ORF">S06H3_09316</name>
</gene>
<feature type="domain" description="Aldehyde ferredoxin oxidoreductase N-terminal" evidence="9">
    <location>
        <begin position="16"/>
        <end position="91"/>
    </location>
</feature>
<dbReference type="Gene3D" id="1.10.569.10">
    <property type="entry name" value="Aldehyde Ferredoxin Oxidoreductase Protein, subunit A, domain 2"/>
    <property type="match status" value="1"/>
</dbReference>
<dbReference type="InterPro" id="IPR013983">
    <property type="entry name" value="Ald_Fedxn_OxRdtase_N"/>
</dbReference>
<dbReference type="InterPro" id="IPR013984">
    <property type="entry name" value="Ald_Fedxn_OxRdtase_dom2"/>
</dbReference>
<dbReference type="AlphaFoldDB" id="X1N9D1"/>
<keyword evidence="3" id="KW-0004">4Fe-4S</keyword>
<accession>X1N9D1</accession>
<dbReference type="Gene3D" id="3.60.9.10">
    <property type="entry name" value="Aldehyde ferredoxin oxidoreductase, N-terminal domain"/>
    <property type="match status" value="1"/>
</dbReference>
<evidence type="ECO:0000259" key="8">
    <source>
        <dbReference type="Pfam" id="PF01314"/>
    </source>
</evidence>